<proteinExistence type="inferred from homology"/>
<evidence type="ECO:0000259" key="3">
    <source>
        <dbReference type="Pfam" id="PF13243"/>
    </source>
</evidence>
<keyword evidence="2" id="KW-0677">Repeat</keyword>
<feature type="domain" description="Squalene cyclase C-terminal" evidence="3">
    <location>
        <begin position="252"/>
        <end position="562"/>
    </location>
</feature>
<dbReference type="InterPro" id="IPR008930">
    <property type="entry name" value="Terpenoid_cyclase/PrenylTrfase"/>
</dbReference>
<dbReference type="PANTHER" id="PTHR11764">
    <property type="entry name" value="TERPENE CYCLASE/MUTASE FAMILY MEMBER"/>
    <property type="match status" value="1"/>
</dbReference>
<dbReference type="OrthoDB" id="21502at2759"/>
<dbReference type="PANTHER" id="PTHR11764:SF20">
    <property type="entry name" value="LANOSTEROL SYNTHASE"/>
    <property type="match status" value="1"/>
</dbReference>
<comment type="caution">
    <text evidence="5">The sequence shown here is derived from an EMBL/GenBank/DDBJ whole genome shotgun (WGS) entry which is preliminary data.</text>
</comment>
<evidence type="ECO:0000313" key="6">
    <source>
        <dbReference type="Proteomes" id="UP000825935"/>
    </source>
</evidence>
<dbReference type="OMA" id="NAIEWIM"/>
<dbReference type="SUPFAM" id="SSF48239">
    <property type="entry name" value="Terpenoid cyclases/Protein prenyltransferases"/>
    <property type="match status" value="2"/>
</dbReference>
<evidence type="ECO:0008006" key="7">
    <source>
        <dbReference type="Google" id="ProtNLM"/>
    </source>
</evidence>
<evidence type="ECO:0000259" key="4">
    <source>
        <dbReference type="Pfam" id="PF13249"/>
    </source>
</evidence>
<protein>
    <recommendedName>
        <fullName evidence="7">Terpene cyclase/mutase family member</fullName>
    </recommendedName>
</protein>
<dbReference type="EMBL" id="CM035429">
    <property type="protein sequence ID" value="KAH7300740.1"/>
    <property type="molecule type" value="Genomic_DNA"/>
</dbReference>
<comment type="similarity">
    <text evidence="1">Belongs to the terpene cyclase/mutase family.</text>
</comment>
<gene>
    <name evidence="5" type="ORF">KP509_24G077200</name>
</gene>
<sequence length="577" mass="65245">MASAMLPYDQDYYTEDKSQTNGFQKSLKRAIEDSQKHLLSLQFPEGYWWGELEANVTFTAETVLLYKILGIAEQYPFHKAENFVRTTQSADGGWEICHGGGGCLNCTIESYIALRLLNVPKTDRALQKARLFILSKGGIAESSILPSFPPWLMLLPTWFPFNIYRTSSWARATLVPQIPIAEKKLVTRWLLARVEETGDFSAIYPAMFYCILYMNKVMGLDVADPILSKLLLALKRFFVETKDELVVQITLSPVWETAFIVRPPSPVEGWEWLLQKQVSLEGDWVYNVPSAFGGGGWAFQFCNRWYPDVDDTACVVMALNSVTLRERRRNSTPGGCGAYDKDNDKEWLNSTPVGDMKALIDLNTVDVTARVVEMVGRLKTECSTASLCKFIDAYMPPESVYRAFTHLKCEQEEDGCWFGRWGVNYIYGTAGALIALALTSPRGSYDAEIRRGAKWLVQMQNKPGRMTCSTYVDPKLRGWCQASTASQTAWALEGLLAAGDALGEYEEDAIHLGVRFLLSTQRGDSSSHDAYFTGTGFADHVYLRYHMYAQHFSLSALSWYRRRVQNGKIRKSSWLKM</sequence>
<dbReference type="InterPro" id="IPR018333">
    <property type="entry name" value="Squalene_cyclase"/>
</dbReference>
<name>A0A8T2RWK7_CERRI</name>
<accession>A0A8T2RWK7</accession>
<evidence type="ECO:0000313" key="5">
    <source>
        <dbReference type="EMBL" id="KAH7300740.1"/>
    </source>
</evidence>
<reference evidence="5" key="1">
    <citation type="submission" date="2021-08" db="EMBL/GenBank/DDBJ databases">
        <title>WGS assembly of Ceratopteris richardii.</title>
        <authorList>
            <person name="Marchant D.B."/>
            <person name="Chen G."/>
            <person name="Jenkins J."/>
            <person name="Shu S."/>
            <person name="Leebens-Mack J."/>
            <person name="Grimwood J."/>
            <person name="Schmutz J."/>
            <person name="Soltis P."/>
            <person name="Soltis D."/>
            <person name="Chen Z.-H."/>
        </authorList>
    </citation>
    <scope>NUCLEOTIDE SEQUENCE</scope>
    <source>
        <strain evidence="5">Whitten #5841</strain>
        <tissue evidence="5">Leaf</tissue>
    </source>
</reference>
<dbReference type="AlphaFoldDB" id="A0A8T2RWK7"/>
<dbReference type="GO" id="GO:0016866">
    <property type="term" value="F:intramolecular transferase activity"/>
    <property type="evidence" value="ECO:0007669"/>
    <property type="project" value="InterPro"/>
</dbReference>
<evidence type="ECO:0000256" key="2">
    <source>
        <dbReference type="ARBA" id="ARBA00022737"/>
    </source>
</evidence>
<dbReference type="GO" id="GO:0005811">
    <property type="term" value="C:lipid droplet"/>
    <property type="evidence" value="ECO:0007669"/>
    <property type="project" value="InterPro"/>
</dbReference>
<dbReference type="Pfam" id="PF13249">
    <property type="entry name" value="SQHop_cyclase_N"/>
    <property type="match status" value="1"/>
</dbReference>
<dbReference type="Gene3D" id="1.50.10.20">
    <property type="match status" value="2"/>
</dbReference>
<evidence type="ECO:0000256" key="1">
    <source>
        <dbReference type="ARBA" id="ARBA00009755"/>
    </source>
</evidence>
<dbReference type="GO" id="GO:0016104">
    <property type="term" value="P:triterpenoid biosynthetic process"/>
    <property type="evidence" value="ECO:0007669"/>
    <property type="project" value="InterPro"/>
</dbReference>
<dbReference type="Pfam" id="PF13243">
    <property type="entry name" value="SQHop_cyclase_C"/>
    <property type="match status" value="1"/>
</dbReference>
<dbReference type="Proteomes" id="UP000825935">
    <property type="component" value="Chromosome 24"/>
</dbReference>
<keyword evidence="6" id="KW-1185">Reference proteome</keyword>
<dbReference type="InterPro" id="IPR032696">
    <property type="entry name" value="SQ_cyclase_C"/>
</dbReference>
<organism evidence="5 6">
    <name type="scientific">Ceratopteris richardii</name>
    <name type="common">Triangle waterfern</name>
    <dbReference type="NCBI Taxonomy" id="49495"/>
    <lineage>
        <taxon>Eukaryota</taxon>
        <taxon>Viridiplantae</taxon>
        <taxon>Streptophyta</taxon>
        <taxon>Embryophyta</taxon>
        <taxon>Tracheophyta</taxon>
        <taxon>Polypodiopsida</taxon>
        <taxon>Polypodiidae</taxon>
        <taxon>Polypodiales</taxon>
        <taxon>Pteridineae</taxon>
        <taxon>Pteridaceae</taxon>
        <taxon>Parkerioideae</taxon>
        <taxon>Ceratopteris</taxon>
    </lineage>
</organism>
<dbReference type="InterPro" id="IPR032697">
    <property type="entry name" value="SQ_cyclase_N"/>
</dbReference>
<feature type="domain" description="Squalene cyclase N-terminal" evidence="4">
    <location>
        <begin position="31"/>
        <end position="186"/>
    </location>
</feature>